<gene>
    <name evidence="5" type="ORF">BU24DRAFT_485404</name>
</gene>
<evidence type="ECO:0000259" key="4">
    <source>
        <dbReference type="SMART" id="SM00906"/>
    </source>
</evidence>
<dbReference type="GO" id="GO:0006351">
    <property type="term" value="P:DNA-templated transcription"/>
    <property type="evidence" value="ECO:0007669"/>
    <property type="project" value="InterPro"/>
</dbReference>
<evidence type="ECO:0000256" key="2">
    <source>
        <dbReference type="ARBA" id="ARBA00023242"/>
    </source>
</evidence>
<dbReference type="OrthoDB" id="4898680at2759"/>
<dbReference type="Pfam" id="PF04082">
    <property type="entry name" value="Fungal_trans"/>
    <property type="match status" value="1"/>
</dbReference>
<reference evidence="5" key="1">
    <citation type="journal article" date="2020" name="Stud. Mycol.">
        <title>101 Dothideomycetes genomes: a test case for predicting lifestyles and emergence of pathogens.</title>
        <authorList>
            <person name="Haridas S."/>
            <person name="Albert R."/>
            <person name="Binder M."/>
            <person name="Bloem J."/>
            <person name="Labutti K."/>
            <person name="Salamov A."/>
            <person name="Andreopoulos B."/>
            <person name="Baker S."/>
            <person name="Barry K."/>
            <person name="Bills G."/>
            <person name="Bluhm B."/>
            <person name="Cannon C."/>
            <person name="Castanera R."/>
            <person name="Culley D."/>
            <person name="Daum C."/>
            <person name="Ezra D."/>
            <person name="Gonzalez J."/>
            <person name="Henrissat B."/>
            <person name="Kuo A."/>
            <person name="Liang C."/>
            <person name="Lipzen A."/>
            <person name="Lutzoni F."/>
            <person name="Magnuson J."/>
            <person name="Mondo S."/>
            <person name="Nolan M."/>
            <person name="Ohm R."/>
            <person name="Pangilinan J."/>
            <person name="Park H.-J."/>
            <person name="Ramirez L."/>
            <person name="Alfaro M."/>
            <person name="Sun H."/>
            <person name="Tritt A."/>
            <person name="Yoshinaga Y."/>
            <person name="Zwiers L.-H."/>
            <person name="Turgeon B."/>
            <person name="Goodwin S."/>
            <person name="Spatafora J."/>
            <person name="Crous P."/>
            <person name="Grigoriev I."/>
        </authorList>
    </citation>
    <scope>NUCLEOTIDE SEQUENCE</scope>
    <source>
        <strain evidence="5">CBS 175.79</strain>
    </source>
</reference>
<dbReference type="GO" id="GO:0003677">
    <property type="term" value="F:DNA binding"/>
    <property type="evidence" value="ECO:0007669"/>
    <property type="project" value="InterPro"/>
</dbReference>
<feature type="compositionally biased region" description="Basic and acidic residues" evidence="3">
    <location>
        <begin position="671"/>
        <end position="682"/>
    </location>
</feature>
<dbReference type="PANTHER" id="PTHR31001">
    <property type="entry name" value="UNCHARACTERIZED TRANSCRIPTIONAL REGULATORY PROTEIN"/>
    <property type="match status" value="1"/>
</dbReference>
<evidence type="ECO:0000256" key="1">
    <source>
        <dbReference type="ARBA" id="ARBA00004123"/>
    </source>
</evidence>
<feature type="region of interest" description="Disordered" evidence="3">
    <location>
        <begin position="671"/>
        <end position="690"/>
    </location>
</feature>
<dbReference type="GO" id="GO:0005634">
    <property type="term" value="C:nucleus"/>
    <property type="evidence" value="ECO:0007669"/>
    <property type="project" value="UniProtKB-SubCell"/>
</dbReference>
<feature type="domain" description="Xylanolytic transcriptional activator regulatory" evidence="4">
    <location>
        <begin position="346"/>
        <end position="421"/>
    </location>
</feature>
<dbReference type="EMBL" id="ML978073">
    <property type="protein sequence ID" value="KAF2012089.1"/>
    <property type="molecule type" value="Genomic_DNA"/>
</dbReference>
<dbReference type="PANTHER" id="PTHR31001:SF40">
    <property type="entry name" value="ZN(II)2CYS6 TRANSCRIPTION FACTOR (EUROFUNG)"/>
    <property type="match status" value="1"/>
</dbReference>
<dbReference type="InterPro" id="IPR007219">
    <property type="entry name" value="XnlR_reg_dom"/>
</dbReference>
<keyword evidence="6" id="KW-1185">Reference proteome</keyword>
<dbReference type="GeneID" id="54290784"/>
<keyword evidence="2" id="KW-0539">Nucleus</keyword>
<protein>
    <recommendedName>
        <fullName evidence="4">Xylanolytic transcriptional activator regulatory domain-containing protein</fullName>
    </recommendedName>
</protein>
<evidence type="ECO:0000313" key="5">
    <source>
        <dbReference type="EMBL" id="KAF2012089.1"/>
    </source>
</evidence>
<evidence type="ECO:0000256" key="3">
    <source>
        <dbReference type="SAM" id="MobiDB-lite"/>
    </source>
</evidence>
<dbReference type="AlphaFoldDB" id="A0A6A5XGU7"/>
<evidence type="ECO:0000313" key="6">
    <source>
        <dbReference type="Proteomes" id="UP000799778"/>
    </source>
</evidence>
<comment type="subcellular location">
    <subcellularLocation>
        <location evidence="1">Nucleus</location>
    </subcellularLocation>
</comment>
<dbReference type="CDD" id="cd12148">
    <property type="entry name" value="fungal_TF_MHR"/>
    <property type="match status" value="1"/>
</dbReference>
<dbReference type="Proteomes" id="UP000799778">
    <property type="component" value="Unassembled WGS sequence"/>
</dbReference>
<dbReference type="InterPro" id="IPR050613">
    <property type="entry name" value="Sec_Metabolite_Reg"/>
</dbReference>
<organism evidence="5 6">
    <name type="scientific">Aaosphaeria arxii CBS 175.79</name>
    <dbReference type="NCBI Taxonomy" id="1450172"/>
    <lineage>
        <taxon>Eukaryota</taxon>
        <taxon>Fungi</taxon>
        <taxon>Dikarya</taxon>
        <taxon>Ascomycota</taxon>
        <taxon>Pezizomycotina</taxon>
        <taxon>Dothideomycetes</taxon>
        <taxon>Pleosporomycetidae</taxon>
        <taxon>Pleosporales</taxon>
        <taxon>Pleosporales incertae sedis</taxon>
        <taxon>Aaosphaeria</taxon>
    </lineage>
</organism>
<dbReference type="GO" id="GO:0008270">
    <property type="term" value="F:zinc ion binding"/>
    <property type="evidence" value="ECO:0007669"/>
    <property type="project" value="InterPro"/>
</dbReference>
<feature type="region of interest" description="Disordered" evidence="3">
    <location>
        <begin position="1"/>
        <end position="110"/>
    </location>
</feature>
<sequence>MSNNSRKTNHETGLAENPEIAPIASKEGKKRIGANKIPAQGPACGGASRRVRSSLPEDRPFRRKPPRRRSEEIQENMPTAPLASSNSFQPTATPEAGVSTPSTQQHRYPNPGYLGISSHSTLFNEVFTGADADITAHNESAQRDMSAPPTDFLNDQVVMDRAMNALMRLDRMDISNITPLVLSWLSKGVNLPLAGPFVPHCLASVAQWRELLSPDCVDESENAGSGGTSPACVKTLLLNTQKSIGMRRDMSTQDYLNQMLGKNLRWESLGIFFVAASRAAYDTPFFTPLYTTKEQRRKLIKALTYIGDCCLETSLALDCLNDLQLILQYESFIVHSQVDGDQSYHSWRRIGDVASSLFAMGYHERIDSTNSDIPPFIIELRKASFARIYAADKSLAVFLGRPPRVVKDYCQFNIPSNREDFWKARPADDNNNRMPFPDSLNDQTASDLEPINYTADTRCSALFAWLKEDVLQLLRKRHVLDSPSQINDLRIRVDQQWASLPPHFRLTTPLSSCDQQGSFERDFLAGTRLDYLHIHFLLGLVTHQRRISSPNDELLAVATEMLSTAVEVIILRDQLVNSGSCLIWKVAQYALPAAGIVSLALLAQHPSSPSSPPLLHTHRPKMIQDLSVLVAEVTTGAWIQAGEPNFALFERATRTIQSLLHSLLAVRPRGVERGEEGEREGEGGVEGWDPCAANSNSQLWEFEMDFWENLAGHPTLLG</sequence>
<name>A0A6A5XGU7_9PLEO</name>
<dbReference type="SMART" id="SM00906">
    <property type="entry name" value="Fungal_trans"/>
    <property type="match status" value="1"/>
</dbReference>
<proteinExistence type="predicted"/>
<accession>A0A6A5XGU7</accession>
<feature type="compositionally biased region" description="Polar residues" evidence="3">
    <location>
        <begin position="82"/>
        <end position="92"/>
    </location>
</feature>
<dbReference type="RefSeq" id="XP_033380428.1">
    <property type="nucleotide sequence ID" value="XM_033533387.1"/>
</dbReference>